<dbReference type="Gene3D" id="3.20.20.150">
    <property type="entry name" value="Divalent-metal-dependent TIM barrel enzymes"/>
    <property type="match status" value="1"/>
</dbReference>
<keyword evidence="10" id="KW-1185">Reference proteome</keyword>
<comment type="function">
    <text evidence="2 7">Catalyzes the reversible isomerization between hydroxypyruvate and 2-hydroxy-3-oxopropanoate (also termed tartronate semialdehyde).</text>
</comment>
<protein>
    <recommendedName>
        <fullName evidence="5 7">Putative hydroxypyruvate isomerase</fullName>
        <ecNumber evidence="4 7">5.3.1.22</ecNumber>
    </recommendedName>
</protein>
<feature type="domain" description="Xylose isomerase-like TIM barrel" evidence="8">
    <location>
        <begin position="45"/>
        <end position="228"/>
    </location>
</feature>
<sequence length="257" mass="28404">MAPLKFCANITWLFTELQELQEFMQRMHAAARAGFRAERVKKDELTGLEFALINTPPNINAGDLGLAAVPGRGQEFRQGLDLAVQYAKALDCRRIHLMVGRVPAGADRCTVAMEMEDTFVQNLKHAAGVLSKEGILGLIEPINIRITDPQYFLDSPHQAAVVLQRVAHPSIRMQMVSDIPAQHKKICLSTHGFTAVTGHIHIAQVPDRHEPDSDGELSFSNLFKLLEDEISFLVVHTCKYDCPGSTEASSLQSAFLC</sequence>
<dbReference type="EC" id="5.3.1.22" evidence="4 7"/>
<evidence type="ECO:0000256" key="1">
    <source>
        <dbReference type="ARBA" id="ARBA00000476"/>
    </source>
</evidence>
<dbReference type="InterPro" id="IPR050417">
    <property type="entry name" value="Sugar_Epim/Isomerase"/>
</dbReference>
<dbReference type="SUPFAM" id="SSF51658">
    <property type="entry name" value="Xylose isomerase-like"/>
    <property type="match status" value="1"/>
</dbReference>
<keyword evidence="6 7" id="KW-0413">Isomerase</keyword>
<name>A0A8C1MMK5_CYPCA</name>
<dbReference type="InterPro" id="IPR026040">
    <property type="entry name" value="HyI-like"/>
</dbReference>
<dbReference type="GO" id="GO:0046487">
    <property type="term" value="P:glyoxylate metabolic process"/>
    <property type="evidence" value="ECO:0007669"/>
    <property type="project" value="TreeGrafter"/>
</dbReference>
<evidence type="ECO:0000256" key="5">
    <source>
        <dbReference type="ARBA" id="ARBA00017985"/>
    </source>
</evidence>
<organism evidence="9 10">
    <name type="scientific">Cyprinus carpio</name>
    <name type="common">Common carp</name>
    <dbReference type="NCBI Taxonomy" id="7962"/>
    <lineage>
        <taxon>Eukaryota</taxon>
        <taxon>Metazoa</taxon>
        <taxon>Chordata</taxon>
        <taxon>Craniata</taxon>
        <taxon>Vertebrata</taxon>
        <taxon>Euteleostomi</taxon>
        <taxon>Actinopterygii</taxon>
        <taxon>Neopterygii</taxon>
        <taxon>Teleostei</taxon>
        <taxon>Ostariophysi</taxon>
        <taxon>Cypriniformes</taxon>
        <taxon>Cyprinidae</taxon>
        <taxon>Cyprininae</taxon>
        <taxon>Cyprinus</taxon>
    </lineage>
</organism>
<proteinExistence type="inferred from homology"/>
<dbReference type="Ensembl" id="ENSCCRT00010086706.1">
    <property type="protein sequence ID" value="ENSCCRP00010078123.1"/>
    <property type="gene ID" value="ENSCCRG00010034141.1"/>
</dbReference>
<dbReference type="InterPro" id="IPR036237">
    <property type="entry name" value="Xyl_isomerase-like_sf"/>
</dbReference>
<dbReference type="Pfam" id="PF01261">
    <property type="entry name" value="AP_endonuc_2"/>
    <property type="match status" value="1"/>
</dbReference>
<evidence type="ECO:0000313" key="10">
    <source>
        <dbReference type="Proteomes" id="UP000694427"/>
    </source>
</evidence>
<comment type="catalytic activity">
    <reaction evidence="1 7">
        <text>3-hydroxypyruvate = 2-hydroxy-3-oxopropanoate</text>
        <dbReference type="Rhea" id="RHEA:11952"/>
        <dbReference type="ChEBI" id="CHEBI:17180"/>
        <dbReference type="ChEBI" id="CHEBI:57978"/>
        <dbReference type="EC" id="5.3.1.22"/>
    </reaction>
</comment>
<evidence type="ECO:0000259" key="8">
    <source>
        <dbReference type="Pfam" id="PF01261"/>
    </source>
</evidence>
<dbReference type="PANTHER" id="PTHR43489:SF6">
    <property type="entry name" value="HYDROXYPYRUVATE ISOMERASE-RELATED"/>
    <property type="match status" value="1"/>
</dbReference>
<dbReference type="AlphaFoldDB" id="A0A8C1MMK5"/>
<evidence type="ECO:0000256" key="4">
    <source>
        <dbReference type="ARBA" id="ARBA00012570"/>
    </source>
</evidence>
<dbReference type="GO" id="GO:0008903">
    <property type="term" value="F:hydroxypyruvate isomerase activity"/>
    <property type="evidence" value="ECO:0007669"/>
    <property type="project" value="UniProtKB-EC"/>
</dbReference>
<reference evidence="9" key="2">
    <citation type="submission" date="2025-09" db="UniProtKB">
        <authorList>
            <consortium name="Ensembl"/>
        </authorList>
    </citation>
    <scope>IDENTIFICATION</scope>
</reference>
<evidence type="ECO:0000256" key="3">
    <source>
        <dbReference type="ARBA" id="ARBA00005962"/>
    </source>
</evidence>
<dbReference type="PIRSF" id="PIRSF006241">
    <property type="entry name" value="HyI"/>
    <property type="match status" value="1"/>
</dbReference>
<dbReference type="PANTHER" id="PTHR43489">
    <property type="entry name" value="ISOMERASE"/>
    <property type="match status" value="1"/>
</dbReference>
<dbReference type="Proteomes" id="UP000694427">
    <property type="component" value="Unplaced"/>
</dbReference>
<dbReference type="InterPro" id="IPR013022">
    <property type="entry name" value="Xyl_isomerase-like_TIM-brl"/>
</dbReference>
<comment type="similarity">
    <text evidence="3 7">Belongs to the hyi family.</text>
</comment>
<accession>A0A8C1MMK5</accession>
<evidence type="ECO:0000256" key="7">
    <source>
        <dbReference type="PIRNR" id="PIRNR006241"/>
    </source>
</evidence>
<reference evidence="9" key="1">
    <citation type="submission" date="2025-08" db="UniProtKB">
        <authorList>
            <consortium name="Ensembl"/>
        </authorList>
    </citation>
    <scope>IDENTIFICATION</scope>
</reference>
<evidence type="ECO:0000256" key="2">
    <source>
        <dbReference type="ARBA" id="ARBA00002968"/>
    </source>
</evidence>
<evidence type="ECO:0000313" key="9">
    <source>
        <dbReference type="Ensembl" id="ENSCCRP00010078123.1"/>
    </source>
</evidence>
<evidence type="ECO:0000256" key="6">
    <source>
        <dbReference type="ARBA" id="ARBA00023235"/>
    </source>
</evidence>